<evidence type="ECO:0000313" key="8">
    <source>
        <dbReference type="Proteomes" id="UP000281975"/>
    </source>
</evidence>
<evidence type="ECO:0000256" key="4">
    <source>
        <dbReference type="ARBA" id="ARBA00022993"/>
    </source>
</evidence>
<dbReference type="GO" id="GO:0015937">
    <property type="term" value="P:coenzyme A biosynthetic process"/>
    <property type="evidence" value="ECO:0007669"/>
    <property type="project" value="UniProtKB-UniRule"/>
</dbReference>
<comment type="pathway">
    <text evidence="5">Cofactor biosynthesis; coenzyme A biosynthesis; CoA from (R)-pantothenate: step 5/5.</text>
</comment>
<comment type="caution">
    <text evidence="7">The sequence shown here is derived from an EMBL/GenBank/DDBJ whole genome shotgun (WGS) entry which is preliminary data.</text>
</comment>
<proteinExistence type="inferred from homology"/>
<comment type="catalytic activity">
    <reaction evidence="5">
        <text>3'-dephospho-CoA + ATP = ADP + CoA + H(+)</text>
        <dbReference type="Rhea" id="RHEA:18245"/>
        <dbReference type="ChEBI" id="CHEBI:15378"/>
        <dbReference type="ChEBI" id="CHEBI:30616"/>
        <dbReference type="ChEBI" id="CHEBI:57287"/>
        <dbReference type="ChEBI" id="CHEBI:57328"/>
        <dbReference type="ChEBI" id="CHEBI:456216"/>
        <dbReference type="EC" id="2.7.1.24"/>
    </reaction>
</comment>
<sequence length="206" mass="23144">MLIVGLTGGIASGKSTVARAFAELGAAWVDADDVARDIVAPGEPALERIRQQFGEEMITSEGQLDRVRLRQCIFSEEVQRRKLEEITHPLIRERIVTRLEGFRQGGTEYALLVSPLLLETDQYRLVDRILVVDVDEETQLARTRQRDGIDSEQARAIIAAQLPRAQRLAAAHDVLDNSGTTQEMQARIERLDGRYRQLAREMQPGV</sequence>
<dbReference type="SUPFAM" id="SSF52540">
    <property type="entry name" value="P-loop containing nucleoside triphosphate hydrolases"/>
    <property type="match status" value="1"/>
</dbReference>
<accession>A0A420WVC4</accession>
<gene>
    <name evidence="5" type="primary">coaE</name>
    <name evidence="7" type="ORF">C7446_2199</name>
</gene>
<keyword evidence="4 5" id="KW-0173">Coenzyme A biosynthesis</keyword>
<dbReference type="UniPathway" id="UPA00241">
    <property type="reaction ID" value="UER00356"/>
</dbReference>
<keyword evidence="5" id="KW-0808">Transferase</keyword>
<dbReference type="Proteomes" id="UP000281975">
    <property type="component" value="Unassembled WGS sequence"/>
</dbReference>
<evidence type="ECO:0000313" key="7">
    <source>
        <dbReference type="EMBL" id="RKR02484.1"/>
    </source>
</evidence>
<dbReference type="GO" id="GO:0005524">
    <property type="term" value="F:ATP binding"/>
    <property type="evidence" value="ECO:0007669"/>
    <property type="project" value="UniProtKB-UniRule"/>
</dbReference>
<dbReference type="InterPro" id="IPR027417">
    <property type="entry name" value="P-loop_NTPase"/>
</dbReference>
<dbReference type="EC" id="2.7.1.24" evidence="5 6"/>
<evidence type="ECO:0000256" key="2">
    <source>
        <dbReference type="ARBA" id="ARBA00022741"/>
    </source>
</evidence>
<evidence type="ECO:0000256" key="6">
    <source>
        <dbReference type="NCBIfam" id="TIGR00152"/>
    </source>
</evidence>
<comment type="function">
    <text evidence="5">Catalyzes the phosphorylation of the 3'-hydroxyl group of dephosphocoenzyme A to form coenzyme A.</text>
</comment>
<dbReference type="PANTHER" id="PTHR10695">
    <property type="entry name" value="DEPHOSPHO-COA KINASE-RELATED"/>
    <property type="match status" value="1"/>
</dbReference>
<dbReference type="Gene3D" id="3.40.50.300">
    <property type="entry name" value="P-loop containing nucleotide triphosphate hydrolases"/>
    <property type="match status" value="1"/>
</dbReference>
<keyword evidence="3 5" id="KW-0067">ATP-binding</keyword>
<comment type="similarity">
    <text evidence="1 5">Belongs to the CoaE family.</text>
</comment>
<keyword evidence="2 5" id="KW-0547">Nucleotide-binding</keyword>
<keyword evidence="5" id="KW-0963">Cytoplasm</keyword>
<organism evidence="7 8">
    <name type="scientific">Kushneria sinocarnis</name>
    <dbReference type="NCBI Taxonomy" id="595502"/>
    <lineage>
        <taxon>Bacteria</taxon>
        <taxon>Pseudomonadati</taxon>
        <taxon>Pseudomonadota</taxon>
        <taxon>Gammaproteobacteria</taxon>
        <taxon>Oceanospirillales</taxon>
        <taxon>Halomonadaceae</taxon>
        <taxon>Kushneria</taxon>
    </lineage>
</organism>
<dbReference type="RefSeq" id="WP_342768367.1">
    <property type="nucleotide sequence ID" value="NZ_RBIN01000006.1"/>
</dbReference>
<dbReference type="HAMAP" id="MF_00376">
    <property type="entry name" value="Dephospho_CoA_kinase"/>
    <property type="match status" value="1"/>
</dbReference>
<dbReference type="Pfam" id="PF01121">
    <property type="entry name" value="CoaE"/>
    <property type="match status" value="1"/>
</dbReference>
<comment type="subcellular location">
    <subcellularLocation>
        <location evidence="5">Cytoplasm</location>
    </subcellularLocation>
</comment>
<keyword evidence="5 7" id="KW-0418">Kinase</keyword>
<keyword evidence="8" id="KW-1185">Reference proteome</keyword>
<dbReference type="CDD" id="cd02022">
    <property type="entry name" value="DPCK"/>
    <property type="match status" value="1"/>
</dbReference>
<protein>
    <recommendedName>
        <fullName evidence="5 6">Dephospho-CoA kinase</fullName>
        <ecNumber evidence="5 6">2.7.1.24</ecNumber>
    </recommendedName>
    <alternativeName>
        <fullName evidence="5">Dephosphocoenzyme A kinase</fullName>
    </alternativeName>
</protein>
<dbReference type="NCBIfam" id="TIGR00152">
    <property type="entry name" value="dephospho-CoA kinase"/>
    <property type="match status" value="1"/>
</dbReference>
<dbReference type="AlphaFoldDB" id="A0A420WVC4"/>
<evidence type="ECO:0000256" key="1">
    <source>
        <dbReference type="ARBA" id="ARBA00009018"/>
    </source>
</evidence>
<evidence type="ECO:0000256" key="5">
    <source>
        <dbReference type="HAMAP-Rule" id="MF_00376"/>
    </source>
</evidence>
<dbReference type="GO" id="GO:0004140">
    <property type="term" value="F:dephospho-CoA kinase activity"/>
    <property type="evidence" value="ECO:0007669"/>
    <property type="project" value="UniProtKB-UniRule"/>
</dbReference>
<dbReference type="GO" id="GO:0005737">
    <property type="term" value="C:cytoplasm"/>
    <property type="evidence" value="ECO:0007669"/>
    <property type="project" value="UniProtKB-SubCell"/>
</dbReference>
<dbReference type="PANTHER" id="PTHR10695:SF46">
    <property type="entry name" value="BIFUNCTIONAL COENZYME A SYNTHASE-RELATED"/>
    <property type="match status" value="1"/>
</dbReference>
<dbReference type="InterPro" id="IPR001977">
    <property type="entry name" value="Depp_CoAkinase"/>
</dbReference>
<evidence type="ECO:0000256" key="3">
    <source>
        <dbReference type="ARBA" id="ARBA00022840"/>
    </source>
</evidence>
<dbReference type="PROSITE" id="PS51219">
    <property type="entry name" value="DPCK"/>
    <property type="match status" value="1"/>
</dbReference>
<dbReference type="EMBL" id="RBIN01000006">
    <property type="protein sequence ID" value="RKR02484.1"/>
    <property type="molecule type" value="Genomic_DNA"/>
</dbReference>
<name>A0A420WVC4_9GAMM</name>
<reference evidence="7 8" key="1">
    <citation type="submission" date="2018-10" db="EMBL/GenBank/DDBJ databases">
        <title>Genomic Encyclopedia of Type Strains, Phase IV (KMG-IV): sequencing the most valuable type-strain genomes for metagenomic binning, comparative biology and taxonomic classification.</title>
        <authorList>
            <person name="Goeker M."/>
        </authorList>
    </citation>
    <scope>NUCLEOTIDE SEQUENCE [LARGE SCALE GENOMIC DNA]</scope>
    <source>
        <strain evidence="7 8">DSM 23229</strain>
    </source>
</reference>
<feature type="binding site" evidence="5">
    <location>
        <begin position="11"/>
        <end position="16"/>
    </location>
    <ligand>
        <name>ATP</name>
        <dbReference type="ChEBI" id="CHEBI:30616"/>
    </ligand>
</feature>